<evidence type="ECO:0000256" key="1">
    <source>
        <dbReference type="ARBA" id="ARBA00004138"/>
    </source>
</evidence>
<evidence type="ECO:0008006" key="8">
    <source>
        <dbReference type="Google" id="ProtNLM"/>
    </source>
</evidence>
<keyword evidence="2" id="KW-0433">Leucine-rich repeat</keyword>
<organism evidence="7">
    <name type="scientific">Percolomonas cosmopolitus</name>
    <dbReference type="NCBI Taxonomy" id="63605"/>
    <lineage>
        <taxon>Eukaryota</taxon>
        <taxon>Discoba</taxon>
        <taxon>Heterolobosea</taxon>
        <taxon>Tetramitia</taxon>
        <taxon>Eutetramitia</taxon>
        <taxon>Percolomonadidae</taxon>
        <taxon>Percolomonas</taxon>
    </lineage>
</organism>
<dbReference type="PANTHER" id="PTHR45973:SF9">
    <property type="entry name" value="LEUCINE-RICH REPEAT-CONTAINING PROTEIN 46"/>
    <property type="match status" value="1"/>
</dbReference>
<keyword evidence="5" id="KW-0966">Cell projection</keyword>
<dbReference type="PROSITE" id="PS51450">
    <property type="entry name" value="LRR"/>
    <property type="match status" value="4"/>
</dbReference>
<proteinExistence type="predicted"/>
<feature type="region of interest" description="Disordered" evidence="6">
    <location>
        <begin position="317"/>
        <end position="376"/>
    </location>
</feature>
<reference evidence="7" key="1">
    <citation type="submission" date="2021-01" db="EMBL/GenBank/DDBJ databases">
        <authorList>
            <person name="Corre E."/>
            <person name="Pelletier E."/>
            <person name="Niang G."/>
            <person name="Scheremetjew M."/>
            <person name="Finn R."/>
            <person name="Kale V."/>
            <person name="Holt S."/>
            <person name="Cochrane G."/>
            <person name="Meng A."/>
            <person name="Brown T."/>
            <person name="Cohen L."/>
        </authorList>
    </citation>
    <scope>NUCLEOTIDE SEQUENCE</scope>
    <source>
        <strain evidence="7">WS</strain>
    </source>
</reference>
<evidence type="ECO:0000256" key="3">
    <source>
        <dbReference type="ARBA" id="ARBA00022737"/>
    </source>
</evidence>
<dbReference type="InterPro" id="IPR001611">
    <property type="entry name" value="Leu-rich_rpt"/>
</dbReference>
<feature type="region of interest" description="Disordered" evidence="6">
    <location>
        <begin position="260"/>
        <end position="286"/>
    </location>
</feature>
<evidence type="ECO:0000256" key="5">
    <source>
        <dbReference type="ARBA" id="ARBA00023273"/>
    </source>
</evidence>
<keyword evidence="4" id="KW-0969">Cilium</keyword>
<dbReference type="EMBL" id="HBGD01001389">
    <property type="protein sequence ID" value="CAD9077891.1"/>
    <property type="molecule type" value="Transcribed_RNA"/>
</dbReference>
<protein>
    <recommendedName>
        <fullName evidence="8">Dynein assembly factor 1, axonemal homolog</fullName>
    </recommendedName>
</protein>
<name>A0A7S1KLP4_9EUKA</name>
<feature type="compositionally biased region" description="Basic and acidic residues" evidence="6">
    <location>
        <begin position="260"/>
        <end position="280"/>
    </location>
</feature>
<evidence type="ECO:0000256" key="6">
    <source>
        <dbReference type="SAM" id="MobiDB-lite"/>
    </source>
</evidence>
<dbReference type="AlphaFoldDB" id="A0A7S1KLP4"/>
<dbReference type="SMART" id="SM00365">
    <property type="entry name" value="LRR_SD22"/>
    <property type="match status" value="4"/>
</dbReference>
<accession>A0A7S1KLP4</accession>
<dbReference type="InterPro" id="IPR032675">
    <property type="entry name" value="LRR_dom_sf"/>
</dbReference>
<dbReference type="SUPFAM" id="SSF52075">
    <property type="entry name" value="Outer arm dynein light chain 1"/>
    <property type="match status" value="1"/>
</dbReference>
<keyword evidence="3" id="KW-0677">Repeat</keyword>
<dbReference type="Gene3D" id="3.80.10.10">
    <property type="entry name" value="Ribonuclease Inhibitor"/>
    <property type="match status" value="2"/>
</dbReference>
<dbReference type="Pfam" id="PF14580">
    <property type="entry name" value="LRR_9"/>
    <property type="match status" value="1"/>
</dbReference>
<evidence type="ECO:0000313" key="7">
    <source>
        <dbReference type="EMBL" id="CAD9077891.1"/>
    </source>
</evidence>
<gene>
    <name evidence="7" type="ORF">PCOS0759_LOCUS1123</name>
</gene>
<dbReference type="InterPro" id="IPR050576">
    <property type="entry name" value="Cilia_flagella_integrity"/>
</dbReference>
<sequence length="376" mass="43892">MTEITKTFLRDLCKNQSGCYITPHVNDRLYIHFKGIQKLQNLEEYTGLKVLWAESNAIAKIEGLHQQRELRTLYLQQNCIQKIENLSLLGHLTNINLSENFISKVENVSSLKNLQTLNLSKNNITSADDLKHLVECESIEVLDLSNNRIQDEDVLETVFFKMRHLKYLKLDGNPFIRKVKFYRKKLILALPNLNYLDTMPVFADERRAAQAWERGGLAEEKLEREKIRQEEKEKHLNSVKALDKMLDDHREEMRLKREQERLDHEQKEMRQHEEEARRLQQDTNVDVPPEFTDLNFWSNGLDAFSFDIVRDSEDTQADVVASHSHDKTSKDNSVSVDADVQPKEKYNTDQRSNQLFMLEEEASSSTKQTTNDEVAA</sequence>
<evidence type="ECO:0000256" key="2">
    <source>
        <dbReference type="ARBA" id="ARBA00022614"/>
    </source>
</evidence>
<comment type="subcellular location">
    <subcellularLocation>
        <location evidence="1">Cell projection</location>
        <location evidence="1">Cilium</location>
    </subcellularLocation>
</comment>
<dbReference type="PANTHER" id="PTHR45973">
    <property type="entry name" value="PROTEIN PHOSPHATASE 1 REGULATORY SUBUNIT SDS22-RELATED"/>
    <property type="match status" value="1"/>
</dbReference>
<evidence type="ECO:0000256" key="4">
    <source>
        <dbReference type="ARBA" id="ARBA00023069"/>
    </source>
</evidence>
<feature type="compositionally biased region" description="Polar residues" evidence="6">
    <location>
        <begin position="363"/>
        <end position="376"/>
    </location>
</feature>